<name>A0A075LZ16_9CAUD</name>
<dbReference type="RefSeq" id="YP_009056052.1">
    <property type="nucleotide sequence ID" value="NC_024788.1"/>
</dbReference>
<accession>A0A075LZ16</accession>
<reference evidence="2" key="1">
    <citation type="submission" date="2014-09" db="EMBL/GenBank/DDBJ databases">
        <title>Genomic characterization and comparison of seven Myoviridae bacteriophage infecting Bacillus thuringiensis.</title>
        <authorList>
            <person name="Sauder A.B."/>
            <person name="McKenzie Q.R."/>
            <person name="Temple L.M."/>
            <person name="Alexis B.K."/>
            <person name="Al-Atrache Z."/>
            <person name="Lewis L.O."/>
            <person name="Loesser-Casey K.E."/>
            <person name="Mitchell K.J."/>
        </authorList>
    </citation>
    <scope>NUCLEOTIDE SEQUENCE [LARGE SCALE GENOMIC DNA]</scope>
</reference>
<sequence length="64" mass="7508">MNVKELAGKRVFHSDGNIYYIDSAMHVNNDVILFLRESPDKPIKRTVSYFRMNLDYNVIMEGIQ</sequence>
<protein>
    <submittedName>
        <fullName evidence="1">Uncharacterized protein</fullName>
    </submittedName>
</protein>
<reference evidence="1 2" key="2">
    <citation type="journal article" date="2016" name="Virology (Lond)">
        <title>Genomic characterization and comparison of seven Myoviridae bacteriophage infecting Bacillus thuringiensis.</title>
        <authorList>
            <person name="Sauder A.B."/>
            <person name="Quinn M.R."/>
            <person name="Brouillette A."/>
            <person name="Caruso S."/>
            <person name="Cresawn S."/>
            <person name="Erill I."/>
            <person name="Lewis L."/>
            <person name="Loesser-Casey K."/>
            <person name="Pate M."/>
            <person name="Scott C."/>
            <person name="Stockwell S."/>
            <person name="Temple L."/>
        </authorList>
    </citation>
    <scope>NUCLEOTIDE SEQUENCE [LARGE SCALE GENOMIC DNA]</scope>
</reference>
<evidence type="ECO:0000313" key="1">
    <source>
        <dbReference type="EMBL" id="AIF72163.1"/>
    </source>
</evidence>
<dbReference type="Proteomes" id="UP000028561">
    <property type="component" value="Segment"/>
</dbReference>
<proteinExistence type="predicted"/>
<dbReference type="EMBL" id="KJ489402">
    <property type="protein sequence ID" value="AIF72163.1"/>
    <property type="molecule type" value="Genomic_DNA"/>
</dbReference>
<keyword evidence="2" id="KW-1185">Reference proteome</keyword>
<evidence type="ECO:0000313" key="2">
    <source>
        <dbReference type="Proteomes" id="UP000028561"/>
    </source>
</evidence>
<dbReference type="KEGG" id="vg:20283274"/>
<dbReference type="GeneID" id="20283274"/>
<organism evidence="1 2">
    <name type="scientific">Bacillus phage Riley</name>
    <dbReference type="NCBI Taxonomy" id="1486662"/>
    <lineage>
        <taxon>Viruses</taxon>
        <taxon>Duplodnaviria</taxon>
        <taxon>Heunggongvirae</taxon>
        <taxon>Uroviricota</taxon>
        <taxon>Caudoviricetes</taxon>
        <taxon>Herelleviridae</taxon>
        <taxon>Bastillevirinae</taxon>
        <taxon>Bequatrovirus</taxon>
        <taxon>Bequatrovirus riley</taxon>
    </lineage>
</organism>